<reference evidence="2 3" key="1">
    <citation type="submission" date="2017-03" db="EMBL/GenBank/DDBJ databases">
        <authorList>
            <person name="Afonso C.L."/>
            <person name="Miller P.J."/>
            <person name="Scott M.A."/>
            <person name="Spackman E."/>
            <person name="Goraichik I."/>
            <person name="Dimitrov K.M."/>
            <person name="Suarez D.L."/>
            <person name="Swayne D.E."/>
        </authorList>
    </citation>
    <scope>NUCLEOTIDE SEQUENCE [LARGE SCALE GENOMIC DNA]</scope>
    <source>
        <strain evidence="2 3">CECT 7066</strain>
    </source>
</reference>
<name>A0A1Y5T777_9RHOB</name>
<dbReference type="OrthoDB" id="7843142at2"/>
<dbReference type="AlphaFoldDB" id="A0A1Y5T777"/>
<dbReference type="Proteomes" id="UP000193870">
    <property type="component" value="Unassembled WGS sequence"/>
</dbReference>
<accession>A0A1Y5T777</accession>
<evidence type="ECO:0000313" key="2">
    <source>
        <dbReference type="EMBL" id="SLN54079.1"/>
    </source>
</evidence>
<sequence>MRHARALGRALVLALGLSGAAFAQTAGTRLAEAPPPAEFPPASFQGAEYVDSAGCLYVRGGTGATSIWVPRVTSDRRVICGLRPTLPVIAAPGVISVDQAARRAVAGMLDAGTVIAVPAPPRLETPDGYRPAWEDGRLNPYAGKQLLSGALQQALVWTQTVPRRLKSASGEDVTSRYNFLVYPYTDYAKQRAALGSGNYIIIETTAGREIVPRY</sequence>
<gene>
    <name evidence="2" type="ORF">PAM7066_02551</name>
</gene>
<evidence type="ECO:0000256" key="1">
    <source>
        <dbReference type="SAM" id="SignalP"/>
    </source>
</evidence>
<dbReference type="STRING" id="315423.SAMN04488020_10778"/>
<dbReference type="EMBL" id="FWFV01000007">
    <property type="protein sequence ID" value="SLN54079.1"/>
    <property type="molecule type" value="Genomic_DNA"/>
</dbReference>
<keyword evidence="3" id="KW-1185">Reference proteome</keyword>
<organism evidence="2 3">
    <name type="scientific">Palleronia marisminoris</name>
    <dbReference type="NCBI Taxonomy" id="315423"/>
    <lineage>
        <taxon>Bacteria</taxon>
        <taxon>Pseudomonadati</taxon>
        <taxon>Pseudomonadota</taxon>
        <taxon>Alphaproteobacteria</taxon>
        <taxon>Rhodobacterales</taxon>
        <taxon>Roseobacteraceae</taxon>
        <taxon>Palleronia</taxon>
    </lineage>
</organism>
<proteinExistence type="predicted"/>
<evidence type="ECO:0000313" key="3">
    <source>
        <dbReference type="Proteomes" id="UP000193870"/>
    </source>
</evidence>
<dbReference type="RefSeq" id="WP_139215000.1">
    <property type="nucleotide sequence ID" value="NZ_FOPF01000007.1"/>
</dbReference>
<keyword evidence="1" id="KW-0732">Signal</keyword>
<feature type="signal peptide" evidence="1">
    <location>
        <begin position="1"/>
        <end position="23"/>
    </location>
</feature>
<feature type="chain" id="PRO_5011007552" evidence="1">
    <location>
        <begin position="24"/>
        <end position="214"/>
    </location>
</feature>
<protein>
    <submittedName>
        <fullName evidence="2">Uncharacterized protein</fullName>
    </submittedName>
</protein>